<evidence type="ECO:0000256" key="1">
    <source>
        <dbReference type="SAM" id="MobiDB-lite"/>
    </source>
</evidence>
<gene>
    <name evidence="3" type="primary">Dyak\GE10561</name>
    <name evidence="3" type="synonym">dyak_GLEANR_10475</name>
    <name evidence="3" type="synonym">GE10561</name>
    <name evidence="3" type="ORF">Dyak_GE10561</name>
</gene>
<evidence type="ECO:0000256" key="2">
    <source>
        <dbReference type="SAM" id="SignalP"/>
    </source>
</evidence>
<organism evidence="3 4">
    <name type="scientific">Drosophila yakuba</name>
    <name type="common">Fruit fly</name>
    <dbReference type="NCBI Taxonomy" id="7245"/>
    <lineage>
        <taxon>Eukaryota</taxon>
        <taxon>Metazoa</taxon>
        <taxon>Ecdysozoa</taxon>
        <taxon>Arthropoda</taxon>
        <taxon>Hexapoda</taxon>
        <taxon>Insecta</taxon>
        <taxon>Pterygota</taxon>
        <taxon>Neoptera</taxon>
        <taxon>Endopterygota</taxon>
        <taxon>Diptera</taxon>
        <taxon>Brachycera</taxon>
        <taxon>Muscomorpha</taxon>
        <taxon>Ephydroidea</taxon>
        <taxon>Drosophilidae</taxon>
        <taxon>Drosophila</taxon>
        <taxon>Sophophora</taxon>
    </lineage>
</organism>
<feature type="chain" id="PRO_5002822506" evidence="2">
    <location>
        <begin position="19"/>
        <end position="151"/>
    </location>
</feature>
<protein>
    <submittedName>
        <fullName evidence="3">Uncharacterized protein</fullName>
    </submittedName>
</protein>
<accession>B4PRQ7</accession>
<feature type="compositionally biased region" description="Low complexity" evidence="1">
    <location>
        <begin position="92"/>
        <end position="151"/>
    </location>
</feature>
<name>B4PRQ7_DROYA</name>
<reference evidence="3 4" key="2">
    <citation type="journal article" date="2007" name="PLoS Biol.">
        <title>Principles of genome evolution in the Drosophila melanogaster species group.</title>
        <authorList>
            <person name="Ranz J.M."/>
            <person name="Maurin D."/>
            <person name="Chan Y.S."/>
            <person name="von Grotthuss M."/>
            <person name="Hillier L.W."/>
            <person name="Roote J."/>
            <person name="Ashburner M."/>
            <person name="Bergman C.M."/>
        </authorList>
    </citation>
    <scope>NUCLEOTIDE SEQUENCE [LARGE SCALE GENOMIC DNA]</scope>
    <source>
        <strain evidence="4">Tai18E2 / Tucson 14021-0261.01</strain>
    </source>
</reference>
<dbReference type="OrthoDB" id="7862644at2759"/>
<dbReference type="AlphaFoldDB" id="B4PRQ7"/>
<proteinExistence type="predicted"/>
<keyword evidence="4" id="KW-1185">Reference proteome</keyword>
<reference evidence="3 4" key="1">
    <citation type="journal article" date="2007" name="Nature">
        <title>Evolution of genes and genomes on the Drosophila phylogeny.</title>
        <authorList>
            <consortium name="Drosophila 12 Genomes Consortium"/>
            <person name="Clark A.G."/>
            <person name="Eisen M.B."/>
            <person name="Smith D.R."/>
            <person name="Bergman C.M."/>
            <person name="Oliver B."/>
            <person name="Markow T.A."/>
            <person name="Kaufman T.C."/>
            <person name="Kellis M."/>
            <person name="Gelbart W."/>
            <person name="Iyer V.N."/>
            <person name="Pollard D.A."/>
            <person name="Sackton T.B."/>
            <person name="Larracuente A.M."/>
            <person name="Singh N.D."/>
            <person name="Abad J.P."/>
            <person name="Abt D.N."/>
            <person name="Adryan B."/>
            <person name="Aguade M."/>
            <person name="Akashi H."/>
            <person name="Anderson W.W."/>
            <person name="Aquadro C.F."/>
            <person name="Ardell D.H."/>
            <person name="Arguello R."/>
            <person name="Artieri C.G."/>
            <person name="Barbash D.A."/>
            <person name="Barker D."/>
            <person name="Barsanti P."/>
            <person name="Batterham P."/>
            <person name="Batzoglou S."/>
            <person name="Begun D."/>
            <person name="Bhutkar A."/>
            <person name="Blanco E."/>
            <person name="Bosak S.A."/>
            <person name="Bradley R.K."/>
            <person name="Brand A.D."/>
            <person name="Brent M.R."/>
            <person name="Brooks A.N."/>
            <person name="Brown R.H."/>
            <person name="Butlin R.K."/>
            <person name="Caggese C."/>
            <person name="Calvi B.R."/>
            <person name="Bernardo de Carvalho A."/>
            <person name="Caspi A."/>
            <person name="Castrezana S."/>
            <person name="Celniker S.E."/>
            <person name="Chang J.L."/>
            <person name="Chapple C."/>
            <person name="Chatterji S."/>
            <person name="Chinwalla A."/>
            <person name="Civetta A."/>
            <person name="Clifton S.W."/>
            <person name="Comeron J.M."/>
            <person name="Costello J.C."/>
            <person name="Coyne J.A."/>
            <person name="Daub J."/>
            <person name="David R.G."/>
            <person name="Delcher A.L."/>
            <person name="Delehaunty K."/>
            <person name="Do C.B."/>
            <person name="Ebling H."/>
            <person name="Edwards K."/>
            <person name="Eickbush T."/>
            <person name="Evans J.D."/>
            <person name="Filipski A."/>
            <person name="Findeiss S."/>
            <person name="Freyhult E."/>
            <person name="Fulton L."/>
            <person name="Fulton R."/>
            <person name="Garcia A.C."/>
            <person name="Gardiner A."/>
            <person name="Garfield D.A."/>
            <person name="Garvin B.E."/>
            <person name="Gibson G."/>
            <person name="Gilbert D."/>
            <person name="Gnerre S."/>
            <person name="Godfrey J."/>
            <person name="Good R."/>
            <person name="Gotea V."/>
            <person name="Gravely B."/>
            <person name="Greenberg A.J."/>
            <person name="Griffiths-Jones S."/>
            <person name="Gross S."/>
            <person name="Guigo R."/>
            <person name="Gustafson E.A."/>
            <person name="Haerty W."/>
            <person name="Hahn M.W."/>
            <person name="Halligan D.L."/>
            <person name="Halpern A.L."/>
            <person name="Halter G.M."/>
            <person name="Han M.V."/>
            <person name="Heger A."/>
            <person name="Hillier L."/>
            <person name="Hinrichs A.S."/>
            <person name="Holmes I."/>
            <person name="Hoskins R.A."/>
            <person name="Hubisz M.J."/>
            <person name="Hultmark D."/>
            <person name="Huntley M.A."/>
            <person name="Jaffe D.B."/>
            <person name="Jagadeeshan S."/>
            <person name="Jeck W.R."/>
            <person name="Johnson J."/>
            <person name="Jones C.D."/>
            <person name="Jordan W.C."/>
            <person name="Karpen G.H."/>
            <person name="Kataoka E."/>
            <person name="Keightley P.D."/>
            <person name="Kheradpour P."/>
            <person name="Kirkness E.F."/>
            <person name="Koerich L.B."/>
            <person name="Kristiansen K."/>
            <person name="Kudrna D."/>
            <person name="Kulathinal R.J."/>
            <person name="Kumar S."/>
            <person name="Kwok R."/>
            <person name="Lander E."/>
            <person name="Langley C.H."/>
            <person name="Lapoint R."/>
            <person name="Lazzaro B.P."/>
            <person name="Lee S.J."/>
            <person name="Levesque L."/>
            <person name="Li R."/>
            <person name="Lin C.F."/>
            <person name="Lin M.F."/>
            <person name="Lindblad-Toh K."/>
            <person name="Llopart A."/>
            <person name="Long M."/>
            <person name="Low L."/>
            <person name="Lozovsky E."/>
            <person name="Lu J."/>
            <person name="Luo M."/>
            <person name="Machado C.A."/>
            <person name="Makalowski W."/>
            <person name="Marzo M."/>
            <person name="Matsuda M."/>
            <person name="Matzkin L."/>
            <person name="McAllister B."/>
            <person name="McBride C.S."/>
            <person name="McKernan B."/>
            <person name="McKernan K."/>
            <person name="Mendez-Lago M."/>
            <person name="Minx P."/>
            <person name="Mollenhauer M.U."/>
            <person name="Montooth K."/>
            <person name="Mount S.M."/>
            <person name="Mu X."/>
            <person name="Myers E."/>
            <person name="Negre B."/>
            <person name="Newfeld S."/>
            <person name="Nielsen R."/>
            <person name="Noor M.A."/>
            <person name="O'Grady P."/>
            <person name="Pachter L."/>
            <person name="Papaceit M."/>
            <person name="Parisi M.J."/>
            <person name="Parisi M."/>
            <person name="Parts L."/>
            <person name="Pedersen J.S."/>
            <person name="Pesole G."/>
            <person name="Phillippy A.M."/>
            <person name="Ponting C.P."/>
            <person name="Pop M."/>
            <person name="Porcelli D."/>
            <person name="Powell J.R."/>
            <person name="Prohaska S."/>
            <person name="Pruitt K."/>
            <person name="Puig M."/>
            <person name="Quesneville H."/>
            <person name="Ram K.R."/>
            <person name="Rand D."/>
            <person name="Rasmussen M.D."/>
            <person name="Reed L.K."/>
            <person name="Reenan R."/>
            <person name="Reily A."/>
            <person name="Remington K.A."/>
            <person name="Rieger T.T."/>
            <person name="Ritchie M.G."/>
            <person name="Robin C."/>
            <person name="Rogers Y.H."/>
            <person name="Rohde C."/>
            <person name="Rozas J."/>
            <person name="Rubenfield M.J."/>
            <person name="Ruiz A."/>
            <person name="Russo S."/>
            <person name="Salzberg S.L."/>
            <person name="Sanchez-Gracia A."/>
            <person name="Saranga D.J."/>
            <person name="Sato H."/>
            <person name="Schaeffer S.W."/>
            <person name="Schatz M.C."/>
            <person name="Schlenke T."/>
            <person name="Schwartz R."/>
            <person name="Segarra C."/>
            <person name="Singh R.S."/>
            <person name="Sirot L."/>
            <person name="Sirota M."/>
            <person name="Sisneros N.B."/>
            <person name="Smith C.D."/>
            <person name="Smith T.F."/>
            <person name="Spieth J."/>
            <person name="Stage D.E."/>
            <person name="Stark A."/>
            <person name="Stephan W."/>
            <person name="Strausberg R.L."/>
            <person name="Strempel S."/>
            <person name="Sturgill D."/>
            <person name="Sutton G."/>
            <person name="Sutton G.G."/>
            <person name="Tao W."/>
            <person name="Teichmann S."/>
            <person name="Tobari Y.N."/>
            <person name="Tomimura Y."/>
            <person name="Tsolas J.M."/>
            <person name="Valente V.L."/>
            <person name="Venter E."/>
            <person name="Venter J.C."/>
            <person name="Vicario S."/>
            <person name="Vieira F.G."/>
            <person name="Vilella A.J."/>
            <person name="Villasante A."/>
            <person name="Walenz B."/>
            <person name="Wang J."/>
            <person name="Wasserman M."/>
            <person name="Watts T."/>
            <person name="Wilson D."/>
            <person name="Wilson R.K."/>
            <person name="Wing R.A."/>
            <person name="Wolfner M.F."/>
            <person name="Wong A."/>
            <person name="Wong G.K."/>
            <person name="Wu C.I."/>
            <person name="Wu G."/>
            <person name="Yamamoto D."/>
            <person name="Yang H.P."/>
            <person name="Yang S.P."/>
            <person name="Yorke J.A."/>
            <person name="Yoshida K."/>
            <person name="Zdobnov E."/>
            <person name="Zhang P."/>
            <person name="Zhang Y."/>
            <person name="Zimin A.V."/>
            <person name="Baldwin J."/>
            <person name="Abdouelleil A."/>
            <person name="Abdulkadir J."/>
            <person name="Abebe A."/>
            <person name="Abera B."/>
            <person name="Abreu J."/>
            <person name="Acer S.C."/>
            <person name="Aftuck L."/>
            <person name="Alexander A."/>
            <person name="An P."/>
            <person name="Anderson E."/>
            <person name="Anderson S."/>
            <person name="Arachi H."/>
            <person name="Azer M."/>
            <person name="Bachantsang P."/>
            <person name="Barry A."/>
            <person name="Bayul T."/>
            <person name="Berlin A."/>
            <person name="Bessette D."/>
            <person name="Bloom T."/>
            <person name="Blye J."/>
            <person name="Boguslavskiy L."/>
            <person name="Bonnet C."/>
            <person name="Boukhgalter B."/>
            <person name="Bourzgui I."/>
            <person name="Brown A."/>
            <person name="Cahill P."/>
            <person name="Channer S."/>
            <person name="Cheshatsang Y."/>
            <person name="Chuda L."/>
            <person name="Citroen M."/>
            <person name="Collymore A."/>
            <person name="Cooke P."/>
            <person name="Costello M."/>
            <person name="D'Aco K."/>
            <person name="Daza R."/>
            <person name="De Haan G."/>
            <person name="DeGray S."/>
            <person name="DeMaso C."/>
            <person name="Dhargay N."/>
            <person name="Dooley K."/>
            <person name="Dooley E."/>
            <person name="Doricent M."/>
            <person name="Dorje P."/>
            <person name="Dorjee K."/>
            <person name="Dupes A."/>
            <person name="Elong R."/>
            <person name="Falk J."/>
            <person name="Farina A."/>
            <person name="Faro S."/>
            <person name="Ferguson D."/>
            <person name="Fisher S."/>
            <person name="Foley C.D."/>
            <person name="Franke A."/>
            <person name="Friedrich D."/>
            <person name="Gadbois L."/>
            <person name="Gearin G."/>
            <person name="Gearin C.R."/>
            <person name="Giannoukos G."/>
            <person name="Goode T."/>
            <person name="Graham J."/>
            <person name="Grandbois E."/>
            <person name="Grewal S."/>
            <person name="Gyaltsen K."/>
            <person name="Hafez N."/>
            <person name="Hagos B."/>
            <person name="Hall J."/>
            <person name="Henson C."/>
            <person name="Hollinger A."/>
            <person name="Honan T."/>
            <person name="Huard M.D."/>
            <person name="Hughes L."/>
            <person name="Hurhula B."/>
            <person name="Husby M.E."/>
            <person name="Kamat A."/>
            <person name="Kanga B."/>
            <person name="Kashin S."/>
            <person name="Khazanovich D."/>
            <person name="Kisner P."/>
            <person name="Lance K."/>
            <person name="Lara M."/>
            <person name="Lee W."/>
            <person name="Lennon N."/>
            <person name="Letendre F."/>
            <person name="LeVine R."/>
            <person name="Lipovsky A."/>
            <person name="Liu X."/>
            <person name="Liu J."/>
            <person name="Liu S."/>
            <person name="Lokyitsang T."/>
            <person name="Lokyitsang Y."/>
            <person name="Lubonja R."/>
            <person name="Lui A."/>
            <person name="MacDonald P."/>
            <person name="Magnisalis V."/>
            <person name="Maru K."/>
            <person name="Matthews C."/>
            <person name="McCusker W."/>
            <person name="McDonough S."/>
            <person name="Mehta T."/>
            <person name="Meldrim J."/>
            <person name="Meneus L."/>
            <person name="Mihai O."/>
            <person name="Mihalev A."/>
            <person name="Mihova T."/>
            <person name="Mittelman R."/>
            <person name="Mlenga V."/>
            <person name="Montmayeur A."/>
            <person name="Mulrain L."/>
            <person name="Navidi A."/>
            <person name="Naylor J."/>
            <person name="Negash T."/>
            <person name="Nguyen T."/>
            <person name="Nguyen N."/>
            <person name="Nicol R."/>
            <person name="Norbu C."/>
            <person name="Norbu N."/>
            <person name="Novod N."/>
            <person name="O'Neill B."/>
            <person name="Osman S."/>
            <person name="Markiewicz E."/>
            <person name="Oyono O.L."/>
            <person name="Patti C."/>
            <person name="Phunkhang P."/>
            <person name="Pierre F."/>
            <person name="Priest M."/>
            <person name="Raghuraman S."/>
            <person name="Rege F."/>
            <person name="Reyes R."/>
            <person name="Rise C."/>
            <person name="Rogov P."/>
            <person name="Ross K."/>
            <person name="Ryan E."/>
            <person name="Settipalli S."/>
            <person name="Shea T."/>
            <person name="Sherpa N."/>
            <person name="Shi L."/>
            <person name="Shih D."/>
            <person name="Sparrow T."/>
            <person name="Spaulding J."/>
            <person name="Stalker J."/>
            <person name="Stange-Thomann N."/>
            <person name="Stavropoulos S."/>
            <person name="Stone C."/>
            <person name="Strader C."/>
            <person name="Tesfaye S."/>
            <person name="Thomson T."/>
            <person name="Thoulutsang Y."/>
            <person name="Thoulutsang D."/>
            <person name="Topham K."/>
            <person name="Topping I."/>
            <person name="Tsamla T."/>
            <person name="Vassiliev H."/>
            <person name="Vo A."/>
            <person name="Wangchuk T."/>
            <person name="Wangdi T."/>
            <person name="Weiand M."/>
            <person name="Wilkinson J."/>
            <person name="Wilson A."/>
            <person name="Yadav S."/>
            <person name="Young G."/>
            <person name="Yu Q."/>
            <person name="Zembek L."/>
            <person name="Zhong D."/>
            <person name="Zimmer A."/>
            <person name="Zwirko Z."/>
            <person name="Jaffe D.B."/>
            <person name="Alvarez P."/>
            <person name="Brockman W."/>
            <person name="Butler J."/>
            <person name="Chin C."/>
            <person name="Gnerre S."/>
            <person name="Grabherr M."/>
            <person name="Kleber M."/>
            <person name="Mauceli E."/>
            <person name="MacCallum I."/>
        </authorList>
    </citation>
    <scope>NUCLEOTIDE SEQUENCE [LARGE SCALE GENOMIC DNA]</scope>
    <source>
        <strain evidence="4">Tai18E2 / Tucson 14021-0261.01</strain>
    </source>
</reference>
<sequence>MNLLIWLCLLGSLATVHSFGLDFLGDIFGLEDSDNSSHNKTAQQLPTSSESSGIFDVFGTAAKVFNNVVDGFSKGVLGLLGSFGSGDDEGESTPSGSTASATTESTSTTQETTTTRATTSTTTATTTESSTDSTVETSTTDLSTSTSTSTP</sequence>
<feature type="region of interest" description="Disordered" evidence="1">
    <location>
        <begin position="83"/>
        <end position="151"/>
    </location>
</feature>
<dbReference type="Proteomes" id="UP000002282">
    <property type="component" value="Chromosome 3R"/>
</dbReference>
<keyword evidence="2" id="KW-0732">Signal</keyword>
<evidence type="ECO:0000313" key="3">
    <source>
        <dbReference type="EMBL" id="EDW98500.1"/>
    </source>
</evidence>
<feature type="signal peptide" evidence="2">
    <location>
        <begin position="1"/>
        <end position="18"/>
    </location>
</feature>
<dbReference type="EMBL" id="CM000160">
    <property type="protein sequence ID" value="EDW98500.1"/>
    <property type="molecule type" value="Genomic_DNA"/>
</dbReference>
<dbReference type="KEGG" id="dya:Dyak_GE10561"/>
<dbReference type="OMA" id="MNILIWM"/>
<evidence type="ECO:0000313" key="4">
    <source>
        <dbReference type="Proteomes" id="UP000002282"/>
    </source>
</evidence>
<dbReference type="HOGENOM" id="CLU_1733444_0_0_1"/>